<dbReference type="SUPFAM" id="SSF47616">
    <property type="entry name" value="GST C-terminal domain-like"/>
    <property type="match status" value="1"/>
</dbReference>
<reference evidence="4 5" key="1">
    <citation type="submission" date="2015-11" db="EMBL/GenBank/DDBJ databases">
        <title>Genomic analysis of 38 Legionella species identifies large and diverse effector repertoires.</title>
        <authorList>
            <person name="Burstein D."/>
            <person name="Amaro F."/>
            <person name="Zusman T."/>
            <person name="Lifshitz Z."/>
            <person name="Cohen O."/>
            <person name="Gilbert J.A."/>
            <person name="Pupko T."/>
            <person name="Shuman H.A."/>
            <person name="Segal G."/>
        </authorList>
    </citation>
    <scope>NUCLEOTIDE SEQUENCE [LARGE SCALE GENOMIC DNA]</scope>
    <source>
        <strain evidence="4 5">Bercovier 4</strain>
    </source>
</reference>
<dbReference type="InterPro" id="IPR036282">
    <property type="entry name" value="Glutathione-S-Trfase_C_sf"/>
</dbReference>
<feature type="domain" description="GST C-terminal" evidence="3">
    <location>
        <begin position="85"/>
        <end position="207"/>
    </location>
</feature>
<protein>
    <submittedName>
        <fullName evidence="4">Glutathione S-transferase</fullName>
    </submittedName>
</protein>
<dbReference type="Pfam" id="PF02798">
    <property type="entry name" value="GST_N"/>
    <property type="match status" value="1"/>
</dbReference>
<feature type="domain" description="GST N-terminal" evidence="2">
    <location>
        <begin position="1"/>
        <end position="82"/>
    </location>
</feature>
<dbReference type="SFLD" id="SFLDS00019">
    <property type="entry name" value="Glutathione_Transferase_(cytos"/>
    <property type="match status" value="1"/>
</dbReference>
<dbReference type="InterPro" id="IPR040079">
    <property type="entry name" value="Glutathione_S-Trfase"/>
</dbReference>
<dbReference type="PATRIC" id="fig|454.4.peg.1232"/>
<evidence type="ECO:0000259" key="3">
    <source>
        <dbReference type="PROSITE" id="PS50405"/>
    </source>
</evidence>
<evidence type="ECO:0000259" key="2">
    <source>
        <dbReference type="PROSITE" id="PS50404"/>
    </source>
</evidence>
<dbReference type="AlphaFoldDB" id="A0A0W0W4V4"/>
<dbReference type="CDD" id="cd03048">
    <property type="entry name" value="GST_N_Ure2p_like"/>
    <property type="match status" value="1"/>
</dbReference>
<dbReference type="STRING" id="454.Lisr_1145"/>
<accession>A0A0W0W4V4</accession>
<dbReference type="Proteomes" id="UP000054761">
    <property type="component" value="Unassembled WGS sequence"/>
</dbReference>
<gene>
    <name evidence="4" type="primary">gst</name>
    <name evidence="4" type="ORF">Lisr_1145</name>
</gene>
<dbReference type="Gene3D" id="1.20.1050.10">
    <property type="match status" value="1"/>
</dbReference>
<evidence type="ECO:0000313" key="5">
    <source>
        <dbReference type="Proteomes" id="UP000054761"/>
    </source>
</evidence>
<dbReference type="InterPro" id="IPR036249">
    <property type="entry name" value="Thioredoxin-like_sf"/>
</dbReference>
<evidence type="ECO:0000256" key="1">
    <source>
        <dbReference type="RuleBase" id="RU003494"/>
    </source>
</evidence>
<dbReference type="OrthoDB" id="9803562at2"/>
<dbReference type="PANTHER" id="PTHR44051">
    <property type="entry name" value="GLUTATHIONE S-TRANSFERASE-RELATED"/>
    <property type="match status" value="1"/>
</dbReference>
<dbReference type="SFLD" id="SFLDG00358">
    <property type="entry name" value="Main_(cytGST)"/>
    <property type="match status" value="1"/>
</dbReference>
<sequence>MYTLYSFGTPNGFKPTIMLEELQVPYKIKIVDITQGEQFNPEFLKISPNNKIPAMHDDENDLNLFESVAILQYLAEKHQQFLPQDLKSKFTVLQWCYFQVGHIGPMFGQYGHFHRYADEDIPYAKKRYADECERLMSVMEKQLFNHQFISGSAYTIADMAIWPWFHCYQHFYESKVDEGKFPHLMQWYKKLEQRKTIQTAISAYGEK</sequence>
<dbReference type="PANTHER" id="PTHR44051:SF19">
    <property type="entry name" value="DISULFIDE-BOND OXIDOREDUCTASE YFCG"/>
    <property type="match status" value="1"/>
</dbReference>
<comment type="caution">
    <text evidence="4">The sequence shown here is derived from an EMBL/GenBank/DDBJ whole genome shotgun (WGS) entry which is preliminary data.</text>
</comment>
<dbReference type="InterPro" id="IPR010987">
    <property type="entry name" value="Glutathione-S-Trfase_C-like"/>
</dbReference>
<comment type="similarity">
    <text evidence="1">Belongs to the GST superfamily.</text>
</comment>
<dbReference type="GO" id="GO:0016740">
    <property type="term" value="F:transferase activity"/>
    <property type="evidence" value="ECO:0007669"/>
    <property type="project" value="UniProtKB-KW"/>
</dbReference>
<proteinExistence type="inferred from homology"/>
<dbReference type="EMBL" id="LNYH01000052">
    <property type="protein sequence ID" value="KTD26934.1"/>
    <property type="molecule type" value="Genomic_DNA"/>
</dbReference>
<organism evidence="4 5">
    <name type="scientific">Legionella israelensis</name>
    <dbReference type="NCBI Taxonomy" id="454"/>
    <lineage>
        <taxon>Bacteria</taxon>
        <taxon>Pseudomonadati</taxon>
        <taxon>Pseudomonadota</taxon>
        <taxon>Gammaproteobacteria</taxon>
        <taxon>Legionellales</taxon>
        <taxon>Legionellaceae</taxon>
        <taxon>Legionella</taxon>
    </lineage>
</organism>
<dbReference type="Pfam" id="PF00043">
    <property type="entry name" value="GST_C"/>
    <property type="match status" value="1"/>
</dbReference>
<keyword evidence="5" id="KW-1185">Reference proteome</keyword>
<dbReference type="PROSITE" id="PS50405">
    <property type="entry name" value="GST_CTER"/>
    <property type="match status" value="1"/>
</dbReference>
<dbReference type="Gene3D" id="3.40.30.10">
    <property type="entry name" value="Glutaredoxin"/>
    <property type="match status" value="1"/>
</dbReference>
<dbReference type="PROSITE" id="PS50404">
    <property type="entry name" value="GST_NTER"/>
    <property type="match status" value="1"/>
</dbReference>
<dbReference type="InterPro" id="IPR004045">
    <property type="entry name" value="Glutathione_S-Trfase_N"/>
</dbReference>
<evidence type="ECO:0000313" key="4">
    <source>
        <dbReference type="EMBL" id="KTD26934.1"/>
    </source>
</evidence>
<dbReference type="SFLD" id="SFLDG01151">
    <property type="entry name" value="Main.2:_Nu-like"/>
    <property type="match status" value="1"/>
</dbReference>
<dbReference type="RefSeq" id="WP_058501498.1">
    <property type="nucleotide sequence ID" value="NZ_CAAAJA010000001.1"/>
</dbReference>
<name>A0A0W0W4V4_9GAMM</name>
<dbReference type="SUPFAM" id="SSF52833">
    <property type="entry name" value="Thioredoxin-like"/>
    <property type="match status" value="1"/>
</dbReference>
<keyword evidence="4" id="KW-0808">Transferase</keyword>
<dbReference type="InterPro" id="IPR004046">
    <property type="entry name" value="GST_C"/>
</dbReference>